<dbReference type="Pfam" id="PF01636">
    <property type="entry name" value="APH"/>
    <property type="match status" value="1"/>
</dbReference>
<organism evidence="2 3">
    <name type="scientific">Spectribacter acetivorans</name>
    <dbReference type="NCBI Taxonomy" id="3075603"/>
    <lineage>
        <taxon>Bacteria</taxon>
        <taxon>Pseudomonadati</taxon>
        <taxon>Pseudomonadota</taxon>
        <taxon>Gammaproteobacteria</taxon>
        <taxon>Salinisphaerales</taxon>
        <taxon>Salinisphaeraceae</taxon>
        <taxon>Spectribacter</taxon>
    </lineage>
</organism>
<protein>
    <submittedName>
        <fullName evidence="2">Phosphotransferase family protein</fullName>
    </submittedName>
</protein>
<evidence type="ECO:0000313" key="2">
    <source>
        <dbReference type="EMBL" id="MDT0618858.1"/>
    </source>
</evidence>
<dbReference type="InterPro" id="IPR002575">
    <property type="entry name" value="Aminoglycoside_PTrfase"/>
</dbReference>
<dbReference type="Proteomes" id="UP001259982">
    <property type="component" value="Unassembled WGS sequence"/>
</dbReference>
<evidence type="ECO:0000313" key="3">
    <source>
        <dbReference type="Proteomes" id="UP001259982"/>
    </source>
</evidence>
<sequence>MTEIDHATDIREGEDLDTAALAAYFRDAAPELAGDLAIRQFPGGASNLTYSLQANGREYVLRRPPFGSNVASAHDMGREFEVLSRLQGVFEYAPRPVVHCTDESVIGAEFYVMERLTGIIVRRDLPEGMSLSADQAARLCESLLDVQAELHTIDVEAAGMADFGKPAGYVERQIRGWNKRFRNARTDDVPDCEPIMAWLEDKMPCDPGRAAIIHNDYKLDNVVLDPADPTRIIGVLDWEMATLGDPVMDFACSMSYWVQADDPETLQGVRMGPTNLPGMLTRDQMLARYRERTGLDVDNWDFYYVFGVFRLIAIVQQIYKRYKEGKTQDERFKAFRIFVPVLGDVCQRVIDQSRL</sequence>
<comment type="caution">
    <text evidence="2">The sequence shown here is derived from an EMBL/GenBank/DDBJ whole genome shotgun (WGS) entry which is preliminary data.</text>
</comment>
<reference evidence="2 3" key="1">
    <citation type="submission" date="2023-09" db="EMBL/GenBank/DDBJ databases">
        <authorList>
            <person name="Rey-Velasco X."/>
        </authorList>
    </citation>
    <scope>NUCLEOTIDE SEQUENCE [LARGE SCALE GENOMIC DNA]</scope>
    <source>
        <strain evidence="2 3">P385</strain>
    </source>
</reference>
<gene>
    <name evidence="2" type="ORF">RM531_10265</name>
</gene>
<name>A0ABU3B9K5_9GAMM</name>
<proteinExistence type="predicted"/>
<dbReference type="EMBL" id="JAVRHY010000008">
    <property type="protein sequence ID" value="MDT0618858.1"/>
    <property type="molecule type" value="Genomic_DNA"/>
</dbReference>
<dbReference type="PANTHER" id="PTHR47829:SF1">
    <property type="entry name" value="HAD FAMILY PHOSPHATASE"/>
    <property type="match status" value="1"/>
</dbReference>
<dbReference type="InterPro" id="IPR041726">
    <property type="entry name" value="ACAD10_11_N"/>
</dbReference>
<dbReference type="Gene3D" id="3.90.1200.10">
    <property type="match status" value="1"/>
</dbReference>
<dbReference type="InterPro" id="IPR011009">
    <property type="entry name" value="Kinase-like_dom_sf"/>
</dbReference>
<dbReference type="PANTHER" id="PTHR47829">
    <property type="entry name" value="HYDROLASE, PUTATIVE (AFU_ORTHOLOGUE AFUA_1G12880)-RELATED"/>
    <property type="match status" value="1"/>
</dbReference>
<dbReference type="CDD" id="cd05154">
    <property type="entry name" value="ACAD10_11_N-like"/>
    <property type="match status" value="1"/>
</dbReference>
<accession>A0ABU3B9K5</accession>
<dbReference type="Gene3D" id="3.30.200.20">
    <property type="entry name" value="Phosphorylase Kinase, domain 1"/>
    <property type="match status" value="1"/>
</dbReference>
<dbReference type="RefSeq" id="WP_311659084.1">
    <property type="nucleotide sequence ID" value="NZ_JAVRHY010000008.1"/>
</dbReference>
<keyword evidence="3" id="KW-1185">Reference proteome</keyword>
<feature type="domain" description="Aminoglycoside phosphotransferase" evidence="1">
    <location>
        <begin position="38"/>
        <end position="269"/>
    </location>
</feature>
<dbReference type="InterPro" id="IPR052898">
    <property type="entry name" value="ACAD10-like"/>
</dbReference>
<evidence type="ECO:0000259" key="1">
    <source>
        <dbReference type="Pfam" id="PF01636"/>
    </source>
</evidence>
<dbReference type="SUPFAM" id="SSF56112">
    <property type="entry name" value="Protein kinase-like (PK-like)"/>
    <property type="match status" value="1"/>
</dbReference>